<feature type="domain" description="Nudix hydrolase" evidence="8">
    <location>
        <begin position="42"/>
        <end position="172"/>
    </location>
</feature>
<dbReference type="GO" id="GO:0016787">
    <property type="term" value="F:hydrolase activity"/>
    <property type="evidence" value="ECO:0007669"/>
    <property type="project" value="UniProtKB-KW"/>
</dbReference>
<evidence type="ECO:0000259" key="8">
    <source>
        <dbReference type="PROSITE" id="PS51462"/>
    </source>
</evidence>
<dbReference type="CDD" id="cd03424">
    <property type="entry name" value="NUDIX_ADPRase_Nudt5_UGPPase_Nudt14"/>
    <property type="match status" value="1"/>
</dbReference>
<dbReference type="InterPro" id="IPR015797">
    <property type="entry name" value="NUDIX_hydrolase-like_dom_sf"/>
</dbReference>
<reference evidence="9" key="1">
    <citation type="submission" date="2012-02" db="EMBL/GenBank/DDBJ databases">
        <title>The complete genome of Solitalea canadensis DSM 3403.</title>
        <authorList>
            <consortium name="US DOE Joint Genome Institute (JGI-PGF)"/>
            <person name="Lucas S."/>
            <person name="Copeland A."/>
            <person name="Lapidus A."/>
            <person name="Glavina del Rio T."/>
            <person name="Dalin E."/>
            <person name="Tice H."/>
            <person name="Bruce D."/>
            <person name="Goodwin L."/>
            <person name="Pitluck S."/>
            <person name="Peters L."/>
            <person name="Ovchinnikova G."/>
            <person name="Lu M."/>
            <person name="Kyrpides N."/>
            <person name="Mavromatis K."/>
            <person name="Ivanova N."/>
            <person name="Brettin T."/>
            <person name="Detter J.C."/>
            <person name="Han C."/>
            <person name="Larimer F."/>
            <person name="Land M."/>
            <person name="Hauser L."/>
            <person name="Markowitz V."/>
            <person name="Cheng J.-F."/>
            <person name="Hugenholtz P."/>
            <person name="Woyke T."/>
            <person name="Wu D."/>
            <person name="Spring S."/>
            <person name="Schroeder M."/>
            <person name="Kopitz M."/>
            <person name="Brambilla E."/>
            <person name="Klenk H.-P."/>
            <person name="Eisen J.A."/>
        </authorList>
    </citation>
    <scope>NUCLEOTIDE SEQUENCE</scope>
    <source>
        <strain evidence="9">DSM 3403</strain>
    </source>
</reference>
<dbReference type="GO" id="GO:0006753">
    <property type="term" value="P:nucleoside phosphate metabolic process"/>
    <property type="evidence" value="ECO:0007669"/>
    <property type="project" value="TreeGrafter"/>
</dbReference>
<dbReference type="Gene3D" id="3.90.79.10">
    <property type="entry name" value="Nucleoside Triphosphate Pyrophosphohydrolase"/>
    <property type="match status" value="1"/>
</dbReference>
<evidence type="ECO:0000256" key="1">
    <source>
        <dbReference type="ARBA" id="ARBA00000847"/>
    </source>
</evidence>
<evidence type="ECO:0000256" key="2">
    <source>
        <dbReference type="ARBA" id="ARBA00001946"/>
    </source>
</evidence>
<dbReference type="PANTHER" id="PTHR11839">
    <property type="entry name" value="UDP/ADP-SUGAR PYROPHOSPHATASE"/>
    <property type="match status" value="1"/>
</dbReference>
<keyword evidence="5 9" id="KW-0378">Hydrolase</keyword>
<dbReference type="Proteomes" id="UP000007590">
    <property type="component" value="Chromosome"/>
</dbReference>
<evidence type="ECO:0000256" key="6">
    <source>
        <dbReference type="ARBA" id="ARBA00032162"/>
    </source>
</evidence>
<dbReference type="STRING" id="929556.Solca_3258"/>
<dbReference type="AlphaFoldDB" id="H8KWT9"/>
<dbReference type="PROSITE" id="PS51462">
    <property type="entry name" value="NUDIX"/>
    <property type="match status" value="1"/>
</dbReference>
<organism evidence="9 10">
    <name type="scientific">Solitalea canadensis (strain ATCC 29591 / DSM 3403 / JCM 21819 / LMG 8368 / NBRC 15130 / NCIMB 12057 / USAM 9D)</name>
    <name type="common">Flexibacter canadensis</name>
    <dbReference type="NCBI Taxonomy" id="929556"/>
    <lineage>
        <taxon>Bacteria</taxon>
        <taxon>Pseudomonadati</taxon>
        <taxon>Bacteroidota</taxon>
        <taxon>Sphingobacteriia</taxon>
        <taxon>Sphingobacteriales</taxon>
        <taxon>Sphingobacteriaceae</taxon>
        <taxon>Solitalea</taxon>
    </lineage>
</organism>
<evidence type="ECO:0000256" key="4">
    <source>
        <dbReference type="ARBA" id="ARBA00016377"/>
    </source>
</evidence>
<proteinExistence type="inferred from homology"/>
<comment type="cofactor">
    <cofactor evidence="2">
        <name>Mg(2+)</name>
        <dbReference type="ChEBI" id="CHEBI:18420"/>
    </cofactor>
</comment>
<name>H8KWT9_SOLCM</name>
<dbReference type="PANTHER" id="PTHR11839:SF18">
    <property type="entry name" value="NUDIX HYDROLASE DOMAIN-CONTAINING PROTEIN"/>
    <property type="match status" value="1"/>
</dbReference>
<sequence length="183" mass="20854">MSDLKWEKLSSEYIHKDQWATLRADVCKMPNGKIIEPYYVLEYANWVNAVALTENNEAIMVRQYRHGAERTLLEIVGGVIDETDGSPEETIRRELLEETGYEFDTVEQTAVLYPNPSTSGNVTYSFLAKGGRKVAEQVLDHSEELEVILISVDELKQLLLDNKLMQSLHASSVFYGLRKLEVL</sequence>
<protein>
    <recommendedName>
        <fullName evidence="4">GDP-mannose pyrophosphatase</fullName>
    </recommendedName>
    <alternativeName>
        <fullName evidence="6">GDP-mannose hydrolase</fullName>
    </alternativeName>
    <alternativeName>
        <fullName evidence="7">GDPMK</fullName>
    </alternativeName>
</protein>
<evidence type="ECO:0000313" key="9">
    <source>
        <dbReference type="EMBL" id="AFD08268.1"/>
    </source>
</evidence>
<evidence type="ECO:0000256" key="3">
    <source>
        <dbReference type="ARBA" id="ARBA00007275"/>
    </source>
</evidence>
<keyword evidence="10" id="KW-1185">Reference proteome</keyword>
<gene>
    <name evidence="9" type="ordered locus">Solca_3258</name>
</gene>
<dbReference type="InterPro" id="IPR000086">
    <property type="entry name" value="NUDIX_hydrolase_dom"/>
</dbReference>
<comment type="similarity">
    <text evidence="3">Belongs to the Nudix hydrolase family. NudK subfamily.</text>
</comment>
<evidence type="ECO:0000256" key="7">
    <source>
        <dbReference type="ARBA" id="ARBA00032272"/>
    </source>
</evidence>
<dbReference type="SUPFAM" id="SSF55811">
    <property type="entry name" value="Nudix"/>
    <property type="match status" value="1"/>
</dbReference>
<evidence type="ECO:0000256" key="5">
    <source>
        <dbReference type="ARBA" id="ARBA00022801"/>
    </source>
</evidence>
<dbReference type="KEGG" id="scn:Solca_3258"/>
<dbReference type="Pfam" id="PF00293">
    <property type="entry name" value="NUDIX"/>
    <property type="match status" value="1"/>
</dbReference>
<comment type="catalytic activity">
    <reaction evidence="1">
        <text>GDP-alpha-D-mannose + H2O = alpha-D-mannose 1-phosphate + GMP + 2 H(+)</text>
        <dbReference type="Rhea" id="RHEA:27978"/>
        <dbReference type="ChEBI" id="CHEBI:15377"/>
        <dbReference type="ChEBI" id="CHEBI:15378"/>
        <dbReference type="ChEBI" id="CHEBI:57527"/>
        <dbReference type="ChEBI" id="CHEBI:58115"/>
        <dbReference type="ChEBI" id="CHEBI:58409"/>
    </reaction>
</comment>
<accession>H8KWT9</accession>
<dbReference type="EMBL" id="CP003349">
    <property type="protein sequence ID" value="AFD08268.1"/>
    <property type="molecule type" value="Genomic_DNA"/>
</dbReference>
<dbReference type="RefSeq" id="WP_014681492.1">
    <property type="nucleotide sequence ID" value="NC_017770.1"/>
</dbReference>
<dbReference type="OrthoDB" id="9806150at2"/>
<dbReference type="eggNOG" id="COG0494">
    <property type="taxonomic scope" value="Bacteria"/>
</dbReference>
<evidence type="ECO:0000313" key="10">
    <source>
        <dbReference type="Proteomes" id="UP000007590"/>
    </source>
</evidence>
<dbReference type="HOGENOM" id="CLU_062658_8_0_10"/>
<dbReference type="GO" id="GO:0019693">
    <property type="term" value="P:ribose phosphate metabolic process"/>
    <property type="evidence" value="ECO:0007669"/>
    <property type="project" value="TreeGrafter"/>
</dbReference>